<evidence type="ECO:0000313" key="2">
    <source>
        <dbReference type="Proteomes" id="UP000625079"/>
    </source>
</evidence>
<accession>A0AA88BAQ8</accession>
<proteinExistence type="predicted"/>
<dbReference type="Proteomes" id="UP000625079">
    <property type="component" value="Unassembled WGS sequence"/>
</dbReference>
<sequence>MGPSVGTLGFVLTVVFKGALFVWAADEIARGANPWRRWLGAVVAAYEMVTLLT</sequence>
<dbReference type="RefSeq" id="WP_308421739.1">
    <property type="nucleotide sequence ID" value="NZ_BMHC01000029.1"/>
</dbReference>
<organism evidence="1 2">
    <name type="scientific">Bradyrhizobium guangdongense</name>
    <dbReference type="NCBI Taxonomy" id="1325090"/>
    <lineage>
        <taxon>Bacteria</taxon>
        <taxon>Pseudomonadati</taxon>
        <taxon>Pseudomonadota</taxon>
        <taxon>Alphaproteobacteria</taxon>
        <taxon>Hyphomicrobiales</taxon>
        <taxon>Nitrobacteraceae</taxon>
        <taxon>Bradyrhizobium</taxon>
    </lineage>
</organism>
<dbReference type="EMBL" id="BMHC01000029">
    <property type="protein sequence ID" value="GGI33319.1"/>
    <property type="molecule type" value="Genomic_DNA"/>
</dbReference>
<reference evidence="1" key="2">
    <citation type="submission" date="2022-12" db="EMBL/GenBank/DDBJ databases">
        <authorList>
            <person name="Sun Q."/>
            <person name="Zhou Y."/>
        </authorList>
    </citation>
    <scope>NUCLEOTIDE SEQUENCE</scope>
    <source>
        <strain evidence="1">CGMCC 1.15034</strain>
    </source>
</reference>
<protein>
    <submittedName>
        <fullName evidence="1">Uncharacterized protein</fullName>
    </submittedName>
</protein>
<comment type="caution">
    <text evidence="1">The sequence shown here is derived from an EMBL/GenBank/DDBJ whole genome shotgun (WGS) entry which is preliminary data.</text>
</comment>
<evidence type="ECO:0000313" key="1">
    <source>
        <dbReference type="EMBL" id="GGI33319.1"/>
    </source>
</evidence>
<gene>
    <name evidence="1" type="ORF">GCM10010987_73790</name>
</gene>
<name>A0AA88BAQ8_9BRAD</name>
<reference evidence="1" key="1">
    <citation type="journal article" date="2014" name="Int. J. Syst. Evol. Microbiol.">
        <title>Complete genome sequence of Corynebacterium casei LMG S-19264T (=DSM 44701T), isolated from a smear-ripened cheese.</title>
        <authorList>
            <consortium name="US DOE Joint Genome Institute (JGI-PGF)"/>
            <person name="Walter F."/>
            <person name="Albersmeier A."/>
            <person name="Kalinowski J."/>
            <person name="Ruckert C."/>
        </authorList>
    </citation>
    <scope>NUCLEOTIDE SEQUENCE</scope>
    <source>
        <strain evidence="1">CGMCC 1.15034</strain>
    </source>
</reference>
<dbReference type="AlphaFoldDB" id="A0AA88BAQ8"/>